<keyword evidence="2" id="KW-1185">Reference proteome</keyword>
<dbReference type="InterPro" id="IPR051468">
    <property type="entry name" value="Fungal_SecMetab_SDRs"/>
</dbReference>
<dbReference type="InterPro" id="IPR036291">
    <property type="entry name" value="NAD(P)-bd_dom_sf"/>
</dbReference>
<gene>
    <name evidence="1" type="ORF">PMAYCL1PPCAC_14835</name>
</gene>
<evidence type="ECO:0000313" key="2">
    <source>
        <dbReference type="Proteomes" id="UP001328107"/>
    </source>
</evidence>
<dbReference type="Gene3D" id="3.40.50.720">
    <property type="entry name" value="NAD(P)-binding Rossmann-like Domain"/>
    <property type="match status" value="1"/>
</dbReference>
<dbReference type="GO" id="GO:0016491">
    <property type="term" value="F:oxidoreductase activity"/>
    <property type="evidence" value="ECO:0007669"/>
    <property type="project" value="TreeGrafter"/>
</dbReference>
<feature type="non-terminal residue" evidence="1">
    <location>
        <position position="88"/>
    </location>
</feature>
<protein>
    <recommendedName>
        <fullName evidence="3">Dehydrogenase</fullName>
    </recommendedName>
</protein>
<proteinExistence type="predicted"/>
<dbReference type="EMBL" id="BTRK01000004">
    <property type="protein sequence ID" value="GMR44640.1"/>
    <property type="molecule type" value="Genomic_DNA"/>
</dbReference>
<comment type="caution">
    <text evidence="1">The sequence shown here is derived from an EMBL/GenBank/DDBJ whole genome shotgun (WGS) entry which is preliminary data.</text>
</comment>
<name>A0AAN5HXE9_9BILA</name>
<dbReference type="PANTHER" id="PTHR43544:SF35">
    <property type="entry name" value="C-FACTOR-RELATED"/>
    <property type="match status" value="1"/>
</dbReference>
<dbReference type="Proteomes" id="UP001328107">
    <property type="component" value="Unassembled WGS sequence"/>
</dbReference>
<accession>A0AAN5HXE9</accession>
<sequence>VLTGGNRGIGLGLVKELLKNDPVGKVFATTRNPSKSLDLNSITDPRHVVVEMDTESEVDQQSCRTGEQRCRFFGHRSPHQQCWRLPSH</sequence>
<reference evidence="2" key="1">
    <citation type="submission" date="2022-10" db="EMBL/GenBank/DDBJ databases">
        <title>Genome assembly of Pristionchus species.</title>
        <authorList>
            <person name="Yoshida K."/>
            <person name="Sommer R.J."/>
        </authorList>
    </citation>
    <scope>NUCLEOTIDE SEQUENCE [LARGE SCALE GENOMIC DNA]</scope>
    <source>
        <strain evidence="2">RS5460</strain>
    </source>
</reference>
<dbReference type="GO" id="GO:0005737">
    <property type="term" value="C:cytoplasm"/>
    <property type="evidence" value="ECO:0007669"/>
    <property type="project" value="TreeGrafter"/>
</dbReference>
<dbReference type="PANTHER" id="PTHR43544">
    <property type="entry name" value="SHORT-CHAIN DEHYDROGENASE/REDUCTASE"/>
    <property type="match status" value="1"/>
</dbReference>
<feature type="non-terminal residue" evidence="1">
    <location>
        <position position="1"/>
    </location>
</feature>
<evidence type="ECO:0000313" key="1">
    <source>
        <dbReference type="EMBL" id="GMR44640.1"/>
    </source>
</evidence>
<dbReference type="SUPFAM" id="SSF51735">
    <property type="entry name" value="NAD(P)-binding Rossmann-fold domains"/>
    <property type="match status" value="1"/>
</dbReference>
<dbReference type="AlphaFoldDB" id="A0AAN5HXE9"/>
<organism evidence="1 2">
    <name type="scientific">Pristionchus mayeri</name>
    <dbReference type="NCBI Taxonomy" id="1317129"/>
    <lineage>
        <taxon>Eukaryota</taxon>
        <taxon>Metazoa</taxon>
        <taxon>Ecdysozoa</taxon>
        <taxon>Nematoda</taxon>
        <taxon>Chromadorea</taxon>
        <taxon>Rhabditida</taxon>
        <taxon>Rhabditina</taxon>
        <taxon>Diplogasteromorpha</taxon>
        <taxon>Diplogasteroidea</taxon>
        <taxon>Neodiplogasteridae</taxon>
        <taxon>Pristionchus</taxon>
    </lineage>
</organism>
<evidence type="ECO:0008006" key="3">
    <source>
        <dbReference type="Google" id="ProtNLM"/>
    </source>
</evidence>